<dbReference type="Proteomes" id="UP000253303">
    <property type="component" value="Unassembled WGS sequence"/>
</dbReference>
<comment type="caution">
    <text evidence="3">The sequence shown here is derived from an EMBL/GenBank/DDBJ whole genome shotgun (WGS) entry which is preliminary data.</text>
</comment>
<sequence length="190" mass="20473">MNKIRKLAALAVLPLVATLVALPAQAAERPSCPAPSKAEVRRSSADKVDKPARGATAIKGVRVDHIPKGFTYGQVIVNKHDGIVEYGYQWSDDRDDASRRHRALWVRVVCWPKATSLAQLKNAPFNIGSFSGDTTTTKVGDRRVLRQKGDGALGAGVYTGWVERPGVVVTVMASPPLVPGLTKIIKGIRL</sequence>
<dbReference type="RefSeq" id="WP_113984044.1">
    <property type="nucleotide sequence ID" value="NZ_QMEY01000015.1"/>
</dbReference>
<gene>
    <name evidence="3" type="ORF">DP939_29305</name>
</gene>
<feature type="region of interest" description="Disordered" evidence="1">
    <location>
        <begin position="29"/>
        <end position="51"/>
    </location>
</feature>
<protein>
    <submittedName>
        <fullName evidence="3">Uncharacterized protein</fullName>
    </submittedName>
</protein>
<proteinExistence type="predicted"/>
<organism evidence="3 4">
    <name type="scientific">Spongiactinospora rosea</name>
    <dbReference type="NCBI Taxonomy" id="2248750"/>
    <lineage>
        <taxon>Bacteria</taxon>
        <taxon>Bacillati</taxon>
        <taxon>Actinomycetota</taxon>
        <taxon>Actinomycetes</taxon>
        <taxon>Streptosporangiales</taxon>
        <taxon>Streptosporangiaceae</taxon>
        <taxon>Spongiactinospora</taxon>
    </lineage>
</organism>
<reference evidence="3 4" key="1">
    <citation type="submission" date="2018-06" db="EMBL/GenBank/DDBJ databases">
        <title>Sphaerisporangium craniellae sp. nov., isolated from a marine sponge in the South China Sea.</title>
        <authorList>
            <person name="Li L."/>
        </authorList>
    </citation>
    <scope>NUCLEOTIDE SEQUENCE [LARGE SCALE GENOMIC DNA]</scope>
    <source>
        <strain evidence="3 4">LHW63015</strain>
    </source>
</reference>
<keyword evidence="4" id="KW-1185">Reference proteome</keyword>
<dbReference type="OrthoDB" id="3534860at2"/>
<evidence type="ECO:0000256" key="2">
    <source>
        <dbReference type="SAM" id="SignalP"/>
    </source>
</evidence>
<accession>A0A366LTX5</accession>
<name>A0A366LTX5_9ACTN</name>
<feature type="chain" id="PRO_5017033015" evidence="2">
    <location>
        <begin position="27"/>
        <end position="190"/>
    </location>
</feature>
<feature type="compositionally biased region" description="Basic and acidic residues" evidence="1">
    <location>
        <begin position="38"/>
        <end position="51"/>
    </location>
</feature>
<feature type="signal peptide" evidence="2">
    <location>
        <begin position="1"/>
        <end position="26"/>
    </location>
</feature>
<dbReference type="EMBL" id="QMEY01000015">
    <property type="protein sequence ID" value="RBQ16764.1"/>
    <property type="molecule type" value="Genomic_DNA"/>
</dbReference>
<evidence type="ECO:0000313" key="4">
    <source>
        <dbReference type="Proteomes" id="UP000253303"/>
    </source>
</evidence>
<keyword evidence="2" id="KW-0732">Signal</keyword>
<evidence type="ECO:0000313" key="3">
    <source>
        <dbReference type="EMBL" id="RBQ16764.1"/>
    </source>
</evidence>
<dbReference type="AlphaFoldDB" id="A0A366LTX5"/>
<evidence type="ECO:0000256" key="1">
    <source>
        <dbReference type="SAM" id="MobiDB-lite"/>
    </source>
</evidence>